<dbReference type="InterPro" id="IPR008928">
    <property type="entry name" value="6-hairpin_glycosidase_sf"/>
</dbReference>
<dbReference type="SUPFAM" id="SSF48208">
    <property type="entry name" value="Six-hairpin glycosidases"/>
    <property type="match status" value="1"/>
</dbReference>
<dbReference type="RefSeq" id="WP_234860452.1">
    <property type="nucleotide sequence ID" value="NZ_JAKEVZ010000003.1"/>
</dbReference>
<evidence type="ECO:0000313" key="3">
    <source>
        <dbReference type="Proteomes" id="UP001201449"/>
    </source>
</evidence>
<gene>
    <name evidence="2" type="ORF">L0U89_04575</name>
</gene>
<proteinExistence type="predicted"/>
<evidence type="ECO:0000313" key="2">
    <source>
        <dbReference type="EMBL" id="MCF1750337.1"/>
    </source>
</evidence>
<feature type="domain" description="Alpha-L-rhamnosidase six-hairpin glycosidase" evidence="1">
    <location>
        <begin position="402"/>
        <end position="508"/>
    </location>
</feature>
<dbReference type="Proteomes" id="UP001201449">
    <property type="component" value="Unassembled WGS sequence"/>
</dbReference>
<dbReference type="InterPro" id="IPR035396">
    <property type="entry name" value="Bac_rhamnosid6H"/>
</dbReference>
<dbReference type="PROSITE" id="PS51257">
    <property type="entry name" value="PROKAR_LIPOPROTEIN"/>
    <property type="match status" value="1"/>
</dbReference>
<keyword evidence="3" id="KW-1185">Reference proteome</keyword>
<organism evidence="2 3">
    <name type="scientific">Mariniradius sediminis</name>
    <dbReference type="NCBI Taxonomy" id="2909237"/>
    <lineage>
        <taxon>Bacteria</taxon>
        <taxon>Pseudomonadati</taxon>
        <taxon>Bacteroidota</taxon>
        <taxon>Cytophagia</taxon>
        <taxon>Cytophagales</taxon>
        <taxon>Cyclobacteriaceae</taxon>
        <taxon>Mariniradius</taxon>
    </lineage>
</organism>
<dbReference type="Gene3D" id="1.50.10.10">
    <property type="match status" value="1"/>
</dbReference>
<dbReference type="EMBL" id="JAKEVZ010000003">
    <property type="protein sequence ID" value="MCF1750337.1"/>
    <property type="molecule type" value="Genomic_DNA"/>
</dbReference>
<evidence type="ECO:0000259" key="1">
    <source>
        <dbReference type="Pfam" id="PF17389"/>
    </source>
</evidence>
<comment type="caution">
    <text evidence="2">The sequence shown here is derived from an EMBL/GenBank/DDBJ whole genome shotgun (WGS) entry which is preliminary data.</text>
</comment>
<dbReference type="Pfam" id="PF17389">
    <property type="entry name" value="Bac_rhamnosid6H"/>
    <property type="match status" value="1"/>
</dbReference>
<name>A0ABS9BRM5_9BACT</name>
<sequence length="802" mass="89398">MKRVFAHGMVGMLLLGGFSCTKPSGQTQLFSLIEDTEGLEGKAEYKSSPFVTAGDRVYMVGHQDGNFPDLGWHVQGEMGGIWNHPIKLMDGFTAAIGVDGNSYCLDNADAFINYPFANKHIFSTAVPDLEIQRFQFAPDGKQGLVVEFSIVNTGSSPKTIGFEFTGHTDLMPVWLGERLNLVDHPDQLVFDEAANAWIGKDQGNEWWVMFGGDRPAKYTEGPSATCDYQPQGKGTAGRLGYELTLEPQVAQHLRFIIAGSYKNKAELESTLADLKANAELDLLAKRKHYETIAATAKVSIPDKDLEKAFEWVKYNTEWLVRDVPEIGRGLAAGMPDYPWWFGVDNEYTLKGAIATGRKDLVYATIDLIHKLSEANGNGRIMHETSTNGVVFNPGNINETPQFTSLIWWVYQWTGDREFLEKYFPTIQKGLQWLMDENDKDGNLFPDGYGMMEIHGLASEMVDVAVYTQKAFADAAQIAAVVGKPELAKEYQALADRLKQKINEEFWVEDFNGFADFIGTPDEALHLIDAAIVRADTLNKPWAVEELKASRSKIATYPKDQKRGFVVFHNWVVNTPMEMGIADTDKAIRALDKAKRFTNPFGVYVTGIDRDEAAASEDGSFAGSKVFSYTGAVMTLPTGVLTIGENNYGRPDEALSYLQRMTKSFGFALPGSIYEVSPDYGMMAQAWNLYSYGVPIVYQFFGIKPDAGNKVIYIRPQMPSNWQEASIEKVLVGDNEINLLYTNKDGVLAIEVSQIQSKWGISIEFPEEFSKVRILGKEISSDTQDGYRRVLMSGKKMRVEAQK</sequence>
<accession>A0ABS9BRM5</accession>
<reference evidence="2 3" key="1">
    <citation type="submission" date="2022-01" db="EMBL/GenBank/DDBJ databases">
        <title>Mariniradius saccharolyticus sp. nov., isolated from sediment of a river.</title>
        <authorList>
            <person name="Liu H."/>
        </authorList>
    </citation>
    <scope>NUCLEOTIDE SEQUENCE [LARGE SCALE GENOMIC DNA]</scope>
    <source>
        <strain evidence="2 3">RY-2</strain>
    </source>
</reference>
<protein>
    <submittedName>
        <fullName evidence="2">Glycogen debranching protein</fullName>
    </submittedName>
</protein>
<dbReference type="InterPro" id="IPR012341">
    <property type="entry name" value="6hp_glycosidase-like_sf"/>
</dbReference>